<dbReference type="EMBL" id="JBHFNT010000116">
    <property type="protein sequence ID" value="MFB2835646.1"/>
    <property type="molecule type" value="Genomic_DNA"/>
</dbReference>
<proteinExistence type="predicted"/>
<sequence>MTGVHYRALPTLEIDGKKAPPNLMEDILEIYVEESLHQPAMFILAIQNDYFPGRAQDQKWRYQDLLQIGKPVKIGFTSSTTESKDYNKNNENNLIEAEITGIETFFSEKSQAPVIVKGYDVSHRLHRGRYNRSFQNMTDSDIVKKIIQEVGIKPGTIDASGVAHDYAFQENQTNMEFMRQRAARIGFELFVKDNKLNFRKPKAESEKITLKWLTDLHSFRIRVSSSEQVKSVEVRAWDYSEKRAVVSTKNQEQVITKTQNGKGSDTSNKFKGQPPTPKMILVDRPLFNPEEADTMAQALCDELGGQFIYADAKAEGNTQIRPGRVVQLEDMGQHSGEYYVTETRHSYQERVYTTEFCVRGLRGGNFLTTLSPQSHLQPGQTLLVGIVTDNEDPKGWGRVKVKFPTLTEEHASNWARVVAIGIGNQRGFDCLPEINDEVLVAFEHGDIHRPYVIGAVWNGKDAPPNSVENNVQDGKVRLRTFQTRTGHKMQFVEEDKSSSKAGVYIETKGGHKLRINDSEKFVEIETLGGHKLRLNDSDGSITMSSTGSIRIQAQSNIDITANGMINVRGSMIKLN</sequence>
<dbReference type="SUPFAM" id="SSF69349">
    <property type="entry name" value="Phage fibre proteins"/>
    <property type="match status" value="1"/>
</dbReference>
<name>A0ABV4WL29_9CYAN</name>
<dbReference type="Proteomes" id="UP001576780">
    <property type="component" value="Unassembled WGS sequence"/>
</dbReference>
<dbReference type="SUPFAM" id="SSF69279">
    <property type="entry name" value="Phage tail proteins"/>
    <property type="match status" value="1"/>
</dbReference>
<comment type="caution">
    <text evidence="2">The sequence shown here is derived from an EMBL/GenBank/DDBJ whole genome shotgun (WGS) entry which is preliminary data.</text>
</comment>
<evidence type="ECO:0000313" key="2">
    <source>
        <dbReference type="EMBL" id="MFB2835646.1"/>
    </source>
</evidence>
<dbReference type="InterPro" id="IPR047702">
    <property type="entry name" value="VgrG-rel"/>
</dbReference>
<evidence type="ECO:0000313" key="3">
    <source>
        <dbReference type="Proteomes" id="UP001576780"/>
    </source>
</evidence>
<evidence type="ECO:0000259" key="1">
    <source>
        <dbReference type="Pfam" id="PF04717"/>
    </source>
</evidence>
<gene>
    <name evidence="2" type="ORF">ACE1CA_14030</name>
</gene>
<accession>A0ABV4WL29</accession>
<dbReference type="Gene3D" id="2.40.50.230">
    <property type="entry name" value="Gp5 N-terminal domain"/>
    <property type="match status" value="1"/>
</dbReference>
<dbReference type="Pfam" id="PF05954">
    <property type="entry name" value="Phage_GPD"/>
    <property type="match status" value="1"/>
</dbReference>
<protein>
    <submittedName>
        <fullName evidence="2">VgrG-related protein</fullName>
    </submittedName>
</protein>
<keyword evidence="3" id="KW-1185">Reference proteome</keyword>
<dbReference type="InterPro" id="IPR037026">
    <property type="entry name" value="Vgr_OB-fold_dom_sf"/>
</dbReference>
<dbReference type="InterPro" id="IPR006531">
    <property type="entry name" value="Gp5/Vgr_OB"/>
</dbReference>
<reference evidence="2 3" key="1">
    <citation type="submission" date="2024-09" db="EMBL/GenBank/DDBJ databases">
        <title>Floridaenema gen nov. (Aerosakkonemataceae, Aerosakkonematales ord. nov., Cyanobacteria) from benthic tropical and subtropical fresh waters, with the description of four new species.</title>
        <authorList>
            <person name="Moretto J.A."/>
            <person name="Berthold D.E."/>
            <person name="Lefler F.W."/>
            <person name="Huang I.-S."/>
            <person name="Laughinghouse H. IV."/>
        </authorList>
    </citation>
    <scope>NUCLEOTIDE SEQUENCE [LARGE SCALE GENOMIC DNA]</scope>
    <source>
        <strain evidence="2 3">BLCC-F167</strain>
    </source>
</reference>
<organism evidence="2 3">
    <name type="scientific">Floridaenema evergladense BLCC-F167</name>
    <dbReference type="NCBI Taxonomy" id="3153639"/>
    <lineage>
        <taxon>Bacteria</taxon>
        <taxon>Bacillati</taxon>
        <taxon>Cyanobacteriota</taxon>
        <taxon>Cyanophyceae</taxon>
        <taxon>Oscillatoriophycideae</taxon>
        <taxon>Aerosakkonematales</taxon>
        <taxon>Aerosakkonemataceae</taxon>
        <taxon>Floridanema</taxon>
        <taxon>Floridanema evergladense</taxon>
    </lineage>
</organism>
<dbReference type="Gene3D" id="3.55.50.10">
    <property type="entry name" value="Baseplate protein-like domains"/>
    <property type="match status" value="1"/>
</dbReference>
<dbReference type="SUPFAM" id="SSF69255">
    <property type="entry name" value="gp5 N-terminal domain-like"/>
    <property type="match status" value="1"/>
</dbReference>
<feature type="domain" description="Gp5/Type VI secretion system Vgr protein OB-fold" evidence="1">
    <location>
        <begin position="384"/>
        <end position="457"/>
    </location>
</feature>
<dbReference type="Pfam" id="PF04717">
    <property type="entry name" value="Phage_base_V"/>
    <property type="match status" value="1"/>
</dbReference>
<dbReference type="NCBIfam" id="NF033848">
    <property type="entry name" value="VgrG_rel"/>
    <property type="match status" value="1"/>
</dbReference>
<dbReference type="RefSeq" id="WP_413278053.1">
    <property type="nucleotide sequence ID" value="NZ_JBHFNT010000116.1"/>
</dbReference>